<evidence type="ECO:0000256" key="9">
    <source>
        <dbReference type="SAM" id="MobiDB-lite"/>
    </source>
</evidence>
<evidence type="ECO:0000313" key="11">
    <source>
        <dbReference type="EMBL" id="MFC4358722.1"/>
    </source>
</evidence>
<evidence type="ECO:0000256" key="1">
    <source>
        <dbReference type="ARBA" id="ARBA00001933"/>
    </source>
</evidence>
<name>A0ABD5PDJ3_9EURY</name>
<feature type="binding site" evidence="5">
    <location>
        <position position="344"/>
    </location>
    <ligand>
        <name>substrate</name>
    </ligand>
</feature>
<dbReference type="Gene3D" id="2.40.37.10">
    <property type="entry name" value="Lyase, Ornithine Decarboxylase, Chain A, domain 1"/>
    <property type="match status" value="1"/>
</dbReference>
<gene>
    <name evidence="5 11" type="primary">lysA</name>
    <name evidence="11" type="ORF">ACFO0N_12295</name>
</gene>
<feature type="compositionally biased region" description="Basic and acidic residues" evidence="9">
    <location>
        <begin position="468"/>
        <end position="484"/>
    </location>
</feature>
<dbReference type="PROSITE" id="PS00878">
    <property type="entry name" value="ODR_DC_2_1"/>
    <property type="match status" value="1"/>
</dbReference>
<evidence type="ECO:0000256" key="6">
    <source>
        <dbReference type="NCBIfam" id="TIGR01048"/>
    </source>
</evidence>
<feature type="compositionally biased region" description="Low complexity" evidence="9">
    <location>
        <begin position="361"/>
        <end position="371"/>
    </location>
</feature>
<evidence type="ECO:0000313" key="12">
    <source>
        <dbReference type="Proteomes" id="UP001595921"/>
    </source>
</evidence>
<dbReference type="HAMAP" id="MF_02120">
    <property type="entry name" value="LysA"/>
    <property type="match status" value="1"/>
</dbReference>
<keyword evidence="4 5" id="KW-0456">Lyase</keyword>
<feature type="binding site" evidence="5">
    <location>
        <position position="392"/>
    </location>
    <ligand>
        <name>substrate</name>
    </ligand>
</feature>
<dbReference type="NCBIfam" id="TIGR01048">
    <property type="entry name" value="lysA"/>
    <property type="match status" value="1"/>
</dbReference>
<dbReference type="InterPro" id="IPR000183">
    <property type="entry name" value="Orn/DAP/Arg_de-COase"/>
</dbReference>
<dbReference type="AlphaFoldDB" id="A0ABD5PDJ3"/>
<dbReference type="GO" id="GO:0009089">
    <property type="term" value="P:lysine biosynthetic process via diaminopimelate"/>
    <property type="evidence" value="ECO:0007669"/>
    <property type="project" value="UniProtKB-UniRule"/>
</dbReference>
<dbReference type="PRINTS" id="PR01179">
    <property type="entry name" value="ODADCRBXLASE"/>
</dbReference>
<dbReference type="Gene3D" id="3.20.20.10">
    <property type="entry name" value="Alanine racemase"/>
    <property type="match status" value="1"/>
</dbReference>
<dbReference type="Pfam" id="PF02784">
    <property type="entry name" value="Orn_Arg_deC_N"/>
    <property type="match status" value="1"/>
</dbReference>
<comment type="cofactor">
    <cofactor evidence="1 5 7 8">
        <name>pyridoxal 5'-phosphate</name>
        <dbReference type="ChEBI" id="CHEBI:597326"/>
    </cofactor>
</comment>
<evidence type="ECO:0000256" key="2">
    <source>
        <dbReference type="ARBA" id="ARBA00022793"/>
    </source>
</evidence>
<proteinExistence type="inferred from homology"/>
<organism evidence="11 12">
    <name type="scientific">Halobium salinum</name>
    <dbReference type="NCBI Taxonomy" id="1364940"/>
    <lineage>
        <taxon>Archaea</taxon>
        <taxon>Methanobacteriati</taxon>
        <taxon>Methanobacteriota</taxon>
        <taxon>Stenosarchaea group</taxon>
        <taxon>Halobacteria</taxon>
        <taxon>Halobacteriales</taxon>
        <taxon>Haloferacaceae</taxon>
        <taxon>Halobium</taxon>
    </lineage>
</organism>
<dbReference type="RefSeq" id="WP_267623467.1">
    <property type="nucleotide sequence ID" value="NZ_JAODIW010000008.1"/>
</dbReference>
<evidence type="ECO:0000259" key="10">
    <source>
        <dbReference type="Pfam" id="PF02784"/>
    </source>
</evidence>
<comment type="similarity">
    <text evidence="5">Belongs to the Orn/Lys/Arg decarboxylase class-II family. LysA subfamily.</text>
</comment>
<keyword evidence="5 8" id="KW-0457">Lysine biosynthesis</keyword>
<feature type="binding site" evidence="5">
    <location>
        <position position="420"/>
    </location>
    <ligand>
        <name>pyridoxal 5'-phosphate</name>
        <dbReference type="ChEBI" id="CHEBI:597326"/>
    </ligand>
</feature>
<feature type="region of interest" description="Disordered" evidence="9">
    <location>
        <begin position="361"/>
        <end position="381"/>
    </location>
</feature>
<dbReference type="GO" id="GO:0008836">
    <property type="term" value="F:diaminopimelate decarboxylase activity"/>
    <property type="evidence" value="ECO:0007669"/>
    <property type="project" value="UniProtKB-UniRule"/>
</dbReference>
<keyword evidence="3 5" id="KW-0663">Pyridoxal phosphate</keyword>
<dbReference type="PANTHER" id="PTHR43727:SF2">
    <property type="entry name" value="GROUP IV DECARBOXYLASE"/>
    <property type="match status" value="1"/>
</dbReference>
<dbReference type="PANTHER" id="PTHR43727">
    <property type="entry name" value="DIAMINOPIMELATE DECARBOXYLASE"/>
    <property type="match status" value="1"/>
</dbReference>
<feature type="domain" description="Orn/DAP/Arg decarboxylase 2 N-terminal" evidence="10">
    <location>
        <begin position="57"/>
        <end position="308"/>
    </location>
</feature>
<comment type="caution">
    <text evidence="11">The sequence shown here is derived from an EMBL/GenBank/DDBJ whole genome shotgun (WGS) entry which is preliminary data.</text>
</comment>
<evidence type="ECO:0000256" key="7">
    <source>
        <dbReference type="PIRSR" id="PIRSR600183-50"/>
    </source>
</evidence>
<dbReference type="PRINTS" id="PR01181">
    <property type="entry name" value="DAPDCRBXLASE"/>
</dbReference>
<feature type="active site" description="Proton donor" evidence="7">
    <location>
        <position position="391"/>
    </location>
</feature>
<dbReference type="CDD" id="cd06828">
    <property type="entry name" value="PLPDE_III_DapDC"/>
    <property type="match status" value="1"/>
</dbReference>
<feature type="binding site" evidence="5">
    <location>
        <position position="266"/>
    </location>
    <ligand>
        <name>pyridoxal 5'-phosphate</name>
        <dbReference type="ChEBI" id="CHEBI:597326"/>
    </ligand>
</feature>
<comment type="pathway">
    <text evidence="5 8">Amino-acid biosynthesis; L-lysine biosynthesis via DAP pathway; L-lysine from DL-2,6-diaminopimelate: step 1/1.</text>
</comment>
<evidence type="ECO:0000256" key="4">
    <source>
        <dbReference type="ARBA" id="ARBA00023239"/>
    </source>
</evidence>
<sequence>MSSPDDDTDAAGTGGDGTSTVDADGGSAVRRLDDWDPARLVGLAEEYDTPLYVTDLDRVRENCARLRAAFPDADVRYAAKAHTGRAVLETVRDAGLDAECASAGEVRRALDAGFPAERVHYTAVNPPAVDLDAVVAWWADGGDEENGHDGLTVTVGAADTVDRLRERGYDGRLCVRVNPGVGAGHHEKVRTGADAKFGVPHDRAADLVADAEDDFDVVGIHAHAGSGITGEDDLAAHRELVRRMGDLARDVVADGTDLEFVDVGGGFGVPYREDEPALDLGSVAAATREALGDVDATLAVEPGRYVVADAGALVTRANTLKTTEETTVVGVDAGMTTLLRPAMYDAYHALRNLTAAVEAEAAGTESGAESGDAGRDPNRVAIPATVTGPICESSDVLCEDRPLARPDRGDLLAVGNAGAYGYEMSSTYNSRPRPAEVALEGGRARLVRRRERLSELTDLEVTTDEPTGSDRSDRSDADTDRDSGAESNRTRPGPHADH</sequence>
<dbReference type="InterPro" id="IPR009006">
    <property type="entry name" value="Ala_racemase/Decarboxylase_C"/>
</dbReference>
<keyword evidence="12" id="KW-1185">Reference proteome</keyword>
<comment type="catalytic activity">
    <reaction evidence="5 8">
        <text>meso-2,6-diaminopimelate + H(+) = L-lysine + CO2</text>
        <dbReference type="Rhea" id="RHEA:15101"/>
        <dbReference type="ChEBI" id="CHEBI:15378"/>
        <dbReference type="ChEBI" id="CHEBI:16526"/>
        <dbReference type="ChEBI" id="CHEBI:32551"/>
        <dbReference type="ChEBI" id="CHEBI:57791"/>
        <dbReference type="EC" id="4.1.1.20"/>
    </reaction>
</comment>
<dbReference type="InterPro" id="IPR022653">
    <property type="entry name" value="De-COase2_pyr-phos_BS"/>
</dbReference>
<feature type="binding site" evidence="5">
    <location>
        <begin position="301"/>
        <end position="304"/>
    </location>
    <ligand>
        <name>pyridoxal 5'-phosphate</name>
        <dbReference type="ChEBI" id="CHEBI:597326"/>
    </ligand>
</feature>
<evidence type="ECO:0000256" key="5">
    <source>
        <dbReference type="HAMAP-Rule" id="MF_02120"/>
    </source>
</evidence>
<accession>A0ABD5PDJ3</accession>
<feature type="modified residue" description="N6-(pyridoxal phosphate)lysine" evidence="5 7">
    <location>
        <position position="80"/>
    </location>
</feature>
<dbReference type="SUPFAM" id="SSF50621">
    <property type="entry name" value="Alanine racemase C-terminal domain-like"/>
    <property type="match status" value="1"/>
</dbReference>
<dbReference type="EC" id="4.1.1.20" evidence="5 6"/>
<evidence type="ECO:0000256" key="8">
    <source>
        <dbReference type="RuleBase" id="RU003738"/>
    </source>
</evidence>
<feature type="binding site" evidence="5">
    <location>
        <position position="420"/>
    </location>
    <ligand>
        <name>substrate</name>
    </ligand>
</feature>
<feature type="region of interest" description="Disordered" evidence="9">
    <location>
        <begin position="1"/>
        <end position="28"/>
    </location>
</feature>
<comment type="subunit">
    <text evidence="5">Homodimer.</text>
</comment>
<keyword evidence="2 5" id="KW-0210">Decarboxylase</keyword>
<dbReference type="SUPFAM" id="SSF51419">
    <property type="entry name" value="PLP-binding barrel"/>
    <property type="match status" value="1"/>
</dbReference>
<keyword evidence="5" id="KW-0028">Amino-acid biosynthesis</keyword>
<dbReference type="Proteomes" id="UP001595921">
    <property type="component" value="Unassembled WGS sequence"/>
</dbReference>
<dbReference type="GO" id="GO:0030170">
    <property type="term" value="F:pyridoxal phosphate binding"/>
    <property type="evidence" value="ECO:0007669"/>
    <property type="project" value="UniProtKB-UniRule"/>
</dbReference>
<feature type="binding site" evidence="5">
    <location>
        <position position="340"/>
    </location>
    <ligand>
        <name>substrate</name>
    </ligand>
</feature>
<dbReference type="InterPro" id="IPR002986">
    <property type="entry name" value="DAP_deCOOHase_LysA"/>
</dbReference>
<feature type="region of interest" description="Disordered" evidence="9">
    <location>
        <begin position="449"/>
        <end position="498"/>
    </location>
</feature>
<feature type="compositionally biased region" description="Low complexity" evidence="9">
    <location>
        <begin position="18"/>
        <end position="27"/>
    </location>
</feature>
<comment type="function">
    <text evidence="5">Specifically catalyzes the decarboxylation of meso-diaminopimelate (meso-DAP) to L-lysine.</text>
</comment>
<protein>
    <recommendedName>
        <fullName evidence="5 6">Diaminopimelate decarboxylase</fullName>
        <shortName evidence="5">DAP decarboxylase</shortName>
        <shortName evidence="5">DAPDC</shortName>
        <ecNumber evidence="5 6">4.1.1.20</ecNumber>
    </recommendedName>
</protein>
<dbReference type="EMBL" id="JBHSDS010000006">
    <property type="protein sequence ID" value="MFC4358722.1"/>
    <property type="molecule type" value="Genomic_DNA"/>
</dbReference>
<dbReference type="InterPro" id="IPR029066">
    <property type="entry name" value="PLP-binding_barrel"/>
</dbReference>
<feature type="binding site" evidence="5">
    <location>
        <position position="304"/>
    </location>
    <ligand>
        <name>substrate</name>
    </ligand>
</feature>
<dbReference type="InterPro" id="IPR022644">
    <property type="entry name" value="De-COase2_N"/>
</dbReference>
<reference evidence="11 12" key="1">
    <citation type="journal article" date="2019" name="Int. J. Syst. Evol. Microbiol.">
        <title>The Global Catalogue of Microorganisms (GCM) 10K type strain sequencing project: providing services to taxonomists for standard genome sequencing and annotation.</title>
        <authorList>
            <consortium name="The Broad Institute Genomics Platform"/>
            <consortium name="The Broad Institute Genome Sequencing Center for Infectious Disease"/>
            <person name="Wu L."/>
            <person name="Ma J."/>
        </authorList>
    </citation>
    <scope>NUCLEOTIDE SEQUENCE [LARGE SCALE GENOMIC DNA]</scope>
    <source>
        <strain evidence="11 12">CGMCC 1.12553</strain>
    </source>
</reference>
<evidence type="ECO:0000256" key="3">
    <source>
        <dbReference type="ARBA" id="ARBA00022898"/>
    </source>
</evidence>